<evidence type="ECO:0000313" key="1">
    <source>
        <dbReference type="EMBL" id="KEP50016.1"/>
    </source>
</evidence>
<comment type="caution">
    <text evidence="1">The sequence shown here is derived from an EMBL/GenBank/DDBJ whole genome shotgun (WGS) entry which is preliminary data.</text>
</comment>
<name>A0A074RSB8_9AGAM</name>
<protein>
    <submittedName>
        <fullName evidence="1">Uncharacterized protein</fullName>
    </submittedName>
</protein>
<organism evidence="1 2">
    <name type="scientific">Rhizoctonia solani 123E</name>
    <dbReference type="NCBI Taxonomy" id="1423351"/>
    <lineage>
        <taxon>Eukaryota</taxon>
        <taxon>Fungi</taxon>
        <taxon>Dikarya</taxon>
        <taxon>Basidiomycota</taxon>
        <taxon>Agaricomycotina</taxon>
        <taxon>Agaricomycetes</taxon>
        <taxon>Cantharellales</taxon>
        <taxon>Ceratobasidiaceae</taxon>
        <taxon>Rhizoctonia</taxon>
    </lineage>
</organism>
<accession>A0A074RSB8</accession>
<dbReference type="STRING" id="1423351.A0A074RSB8"/>
<dbReference type="AlphaFoldDB" id="A0A074RSB8"/>
<gene>
    <name evidence="1" type="ORF">V565_088500</name>
</gene>
<dbReference type="HOGENOM" id="CLU_149504_0_0_1"/>
<keyword evidence="2" id="KW-1185">Reference proteome</keyword>
<dbReference type="OrthoDB" id="2104739at2759"/>
<proteinExistence type="predicted"/>
<evidence type="ECO:0000313" key="2">
    <source>
        <dbReference type="Proteomes" id="UP000027456"/>
    </source>
</evidence>
<sequence length="117" mass="13059">MLDIWLEPVEGEDNVYNVGRLNPAFYPEVPPTVTLTTNHHMVLPDPRYLALHAACAKVLHLSGAAELIDSVIRDREEIKVLSPDGSSAILLDTLLYEHTHAWGWDDATEPAESHDLH</sequence>
<reference evidence="1 2" key="1">
    <citation type="submission" date="2013-12" db="EMBL/GenBank/DDBJ databases">
        <authorList>
            <person name="Cubeta M."/>
            <person name="Pakala S."/>
            <person name="Fedorova N."/>
            <person name="Thomas E."/>
            <person name="Dean R."/>
            <person name="Jabaji S."/>
            <person name="Neate S."/>
            <person name="Toda T."/>
            <person name="Tavantzis S."/>
            <person name="Vilgalys R."/>
            <person name="Bharathan N."/>
            <person name="Pakala S."/>
            <person name="Losada L.S."/>
            <person name="Zafar N."/>
            <person name="Nierman W."/>
        </authorList>
    </citation>
    <scope>NUCLEOTIDE SEQUENCE [LARGE SCALE GENOMIC DNA]</scope>
    <source>
        <strain evidence="1 2">123E</strain>
    </source>
</reference>
<dbReference type="EMBL" id="AZST01000297">
    <property type="protein sequence ID" value="KEP50016.1"/>
    <property type="molecule type" value="Genomic_DNA"/>
</dbReference>
<dbReference type="Proteomes" id="UP000027456">
    <property type="component" value="Unassembled WGS sequence"/>
</dbReference>